<name>A0A2P4EUY4_9GAMM</name>
<keyword evidence="3" id="KW-0285">Flavoprotein</keyword>
<feature type="domain" description="FAD-binding FR-type" evidence="15">
    <location>
        <begin position="221"/>
        <end position="321"/>
    </location>
</feature>
<dbReference type="Gene3D" id="2.40.30.10">
    <property type="entry name" value="Translation factors"/>
    <property type="match status" value="1"/>
</dbReference>
<feature type="transmembrane region" description="Helical" evidence="13">
    <location>
        <begin position="80"/>
        <end position="96"/>
    </location>
</feature>
<dbReference type="PANTHER" id="PTHR47354:SF8">
    <property type="entry name" value="1,2-PHENYLACETYL-COA EPOXIDASE, SUBUNIT E"/>
    <property type="match status" value="1"/>
</dbReference>
<dbReference type="InterPro" id="IPR017927">
    <property type="entry name" value="FAD-bd_FR_type"/>
</dbReference>
<sequence>MSRIKLALCLLLLATSAAWLAADTLLPTPFTYFAFRGVFVQYSGVLAMAMMSVAMILASRPCWLERHLGGLDKMYRLHKWLGIGALFVCTAHWWFAKGTKWMVGWGWLSRPARREGGAGLDISAAEQWLRSQRGLAESLGEWAFYGAAALIILALLKAVPYRWFKKTHNWLAIAYLVLAWHSLVLIKFSYWSQPVGWLTLLLLIAGCVAAVLVLTGRVGRSRRAQGQIEEITHYPGVDVIEARIALTDYWPGHTPGQFAFVTSKADEGAHPYTIASAWDPAMPKVTFVVKALGDWTRQLKHWLRVGMQVTVEGPYGCFDFSDPAPRQIWVGAGIGVTPFIARMKYLAQQGGEHDIDFFHVTSDVDQAAIDKLSADAAAAGIRLHLRVSPRDGRLTAEQIRILAPHWQQASVWFCGPTAFGQALRRDFISLGLSAKRIHQELFEMR</sequence>
<keyword evidence="5" id="KW-0001">2Fe-2S</keyword>
<dbReference type="Pfam" id="PF08022">
    <property type="entry name" value="FAD_binding_8"/>
    <property type="match status" value="1"/>
</dbReference>
<dbReference type="RefSeq" id="WP_104738341.1">
    <property type="nucleotide sequence ID" value="NZ_BMHR01000005.1"/>
</dbReference>
<dbReference type="GO" id="GO:0050660">
    <property type="term" value="F:flavin adenine dinucleotide binding"/>
    <property type="evidence" value="ECO:0007669"/>
    <property type="project" value="TreeGrafter"/>
</dbReference>
<gene>
    <name evidence="16" type="ORF">C1949_09990</name>
</gene>
<dbReference type="Gene3D" id="3.40.50.80">
    <property type="entry name" value="Nucleotide-binding domain of ferredoxin-NADP reductase (FNR) module"/>
    <property type="match status" value="1"/>
</dbReference>
<evidence type="ECO:0000259" key="15">
    <source>
        <dbReference type="PROSITE" id="PS51384"/>
    </source>
</evidence>
<feature type="transmembrane region" description="Helical" evidence="13">
    <location>
        <begin position="171"/>
        <end position="191"/>
    </location>
</feature>
<comment type="subcellular location">
    <subcellularLocation>
        <location evidence="2">Membrane</location>
        <topology evidence="2">Multi-pass membrane protein</topology>
    </subcellularLocation>
</comment>
<keyword evidence="8 13" id="KW-1133">Transmembrane helix</keyword>
<evidence type="ECO:0000256" key="1">
    <source>
        <dbReference type="ARBA" id="ARBA00001974"/>
    </source>
</evidence>
<feature type="transmembrane region" description="Helical" evidence="13">
    <location>
        <begin position="38"/>
        <end position="59"/>
    </location>
</feature>
<feature type="signal peptide" evidence="14">
    <location>
        <begin position="1"/>
        <end position="21"/>
    </location>
</feature>
<keyword evidence="10" id="KW-0408">Iron</keyword>
<dbReference type="OrthoDB" id="9796486at2"/>
<dbReference type="SUPFAM" id="SSF52343">
    <property type="entry name" value="Ferredoxin reductase-like, C-terminal NADP-linked domain"/>
    <property type="match status" value="1"/>
</dbReference>
<dbReference type="InterPro" id="IPR050415">
    <property type="entry name" value="MRET"/>
</dbReference>
<evidence type="ECO:0000256" key="10">
    <source>
        <dbReference type="ARBA" id="ARBA00023004"/>
    </source>
</evidence>
<keyword evidence="6" id="KW-0479">Metal-binding</keyword>
<keyword evidence="9" id="KW-0560">Oxidoreductase</keyword>
<evidence type="ECO:0000313" key="16">
    <source>
        <dbReference type="EMBL" id="POB03400.1"/>
    </source>
</evidence>
<feature type="chain" id="PRO_5015127017" evidence="14">
    <location>
        <begin position="22"/>
        <end position="445"/>
    </location>
</feature>
<evidence type="ECO:0000256" key="5">
    <source>
        <dbReference type="ARBA" id="ARBA00022714"/>
    </source>
</evidence>
<dbReference type="PANTHER" id="PTHR47354">
    <property type="entry name" value="NADH OXIDOREDUCTASE HCR"/>
    <property type="match status" value="1"/>
</dbReference>
<evidence type="ECO:0000256" key="3">
    <source>
        <dbReference type="ARBA" id="ARBA00022630"/>
    </source>
</evidence>
<dbReference type="SUPFAM" id="SSF63380">
    <property type="entry name" value="Riboflavin synthase domain-like"/>
    <property type="match status" value="1"/>
</dbReference>
<feature type="transmembrane region" description="Helical" evidence="13">
    <location>
        <begin position="197"/>
        <end position="215"/>
    </location>
</feature>
<keyword evidence="17" id="KW-1185">Reference proteome</keyword>
<accession>A0A2P4EUY4</accession>
<comment type="cofactor">
    <cofactor evidence="1">
        <name>FAD</name>
        <dbReference type="ChEBI" id="CHEBI:57692"/>
    </cofactor>
</comment>
<evidence type="ECO:0000256" key="9">
    <source>
        <dbReference type="ARBA" id="ARBA00023002"/>
    </source>
</evidence>
<organism evidence="16 17">
    <name type="scientific">Halopseudomonas oceani</name>
    <dbReference type="NCBI Taxonomy" id="1708783"/>
    <lineage>
        <taxon>Bacteria</taxon>
        <taxon>Pseudomonadati</taxon>
        <taxon>Pseudomonadota</taxon>
        <taxon>Gammaproteobacteria</taxon>
        <taxon>Pseudomonadales</taxon>
        <taxon>Pseudomonadaceae</taxon>
        <taxon>Halopseudomonas</taxon>
    </lineage>
</organism>
<dbReference type="InterPro" id="IPR013112">
    <property type="entry name" value="FAD-bd_8"/>
</dbReference>
<dbReference type="GO" id="GO:0016491">
    <property type="term" value="F:oxidoreductase activity"/>
    <property type="evidence" value="ECO:0007669"/>
    <property type="project" value="UniProtKB-KW"/>
</dbReference>
<proteinExistence type="predicted"/>
<dbReference type="Proteomes" id="UP000243451">
    <property type="component" value="Unassembled WGS sequence"/>
</dbReference>
<dbReference type="InterPro" id="IPR013130">
    <property type="entry name" value="Fe3_Rdtase_TM_dom"/>
</dbReference>
<feature type="transmembrane region" description="Helical" evidence="13">
    <location>
        <begin position="142"/>
        <end position="159"/>
    </location>
</feature>
<dbReference type="InterPro" id="IPR039261">
    <property type="entry name" value="FNR_nucleotide-bd"/>
</dbReference>
<evidence type="ECO:0000256" key="6">
    <source>
        <dbReference type="ARBA" id="ARBA00022723"/>
    </source>
</evidence>
<dbReference type="GO" id="GO:0046872">
    <property type="term" value="F:metal ion binding"/>
    <property type="evidence" value="ECO:0007669"/>
    <property type="project" value="UniProtKB-KW"/>
</dbReference>
<dbReference type="GO" id="GO:0051537">
    <property type="term" value="F:2 iron, 2 sulfur cluster binding"/>
    <property type="evidence" value="ECO:0007669"/>
    <property type="project" value="UniProtKB-KW"/>
</dbReference>
<dbReference type="InterPro" id="IPR017938">
    <property type="entry name" value="Riboflavin_synthase-like_b-brl"/>
</dbReference>
<reference evidence="16 17" key="1">
    <citation type="submission" date="2018-01" db="EMBL/GenBank/DDBJ databases">
        <title>Draft genome of the type strain Pseudomonas oceani DSM 100277 isolated from the deep water in Okinawa trough, northwestern Pacific Ocean.</title>
        <authorList>
            <person name="Gomila M."/>
            <person name="Mulet M."/>
            <person name="Garcia-Valdes E."/>
            <person name="Lalucat J."/>
        </authorList>
    </citation>
    <scope>NUCLEOTIDE SEQUENCE [LARGE SCALE GENOMIC DNA]</scope>
    <source>
        <strain evidence="16 17">DSM 100277</strain>
    </source>
</reference>
<evidence type="ECO:0000256" key="4">
    <source>
        <dbReference type="ARBA" id="ARBA00022692"/>
    </source>
</evidence>
<comment type="caution">
    <text evidence="16">The sequence shown here is derived from an EMBL/GenBank/DDBJ whole genome shotgun (WGS) entry which is preliminary data.</text>
</comment>
<keyword evidence="14" id="KW-0732">Signal</keyword>
<evidence type="ECO:0000256" key="8">
    <source>
        <dbReference type="ARBA" id="ARBA00022989"/>
    </source>
</evidence>
<evidence type="ECO:0000256" key="13">
    <source>
        <dbReference type="SAM" id="Phobius"/>
    </source>
</evidence>
<dbReference type="Pfam" id="PF01794">
    <property type="entry name" value="Ferric_reduct"/>
    <property type="match status" value="1"/>
</dbReference>
<keyword evidence="12 13" id="KW-0472">Membrane</keyword>
<protein>
    <submittedName>
        <fullName evidence="16">Ferric reductase</fullName>
    </submittedName>
</protein>
<dbReference type="AlphaFoldDB" id="A0A2P4EUY4"/>
<evidence type="ECO:0000256" key="7">
    <source>
        <dbReference type="ARBA" id="ARBA00022827"/>
    </source>
</evidence>
<keyword evidence="11" id="KW-0411">Iron-sulfur</keyword>
<evidence type="ECO:0000256" key="14">
    <source>
        <dbReference type="SAM" id="SignalP"/>
    </source>
</evidence>
<evidence type="ECO:0000256" key="2">
    <source>
        <dbReference type="ARBA" id="ARBA00004141"/>
    </source>
</evidence>
<evidence type="ECO:0000313" key="17">
    <source>
        <dbReference type="Proteomes" id="UP000243451"/>
    </source>
</evidence>
<dbReference type="PROSITE" id="PS51384">
    <property type="entry name" value="FAD_FR"/>
    <property type="match status" value="1"/>
</dbReference>
<dbReference type="CDD" id="cd06198">
    <property type="entry name" value="FNR_like_3"/>
    <property type="match status" value="1"/>
</dbReference>
<keyword evidence="4 13" id="KW-0812">Transmembrane</keyword>
<evidence type="ECO:0000256" key="11">
    <source>
        <dbReference type="ARBA" id="ARBA00023014"/>
    </source>
</evidence>
<dbReference type="EMBL" id="PPSK01000008">
    <property type="protein sequence ID" value="POB03400.1"/>
    <property type="molecule type" value="Genomic_DNA"/>
</dbReference>
<keyword evidence="7" id="KW-0274">FAD</keyword>
<dbReference type="GO" id="GO:0016020">
    <property type="term" value="C:membrane"/>
    <property type="evidence" value="ECO:0007669"/>
    <property type="project" value="UniProtKB-SubCell"/>
</dbReference>
<evidence type="ECO:0000256" key="12">
    <source>
        <dbReference type="ARBA" id="ARBA00023136"/>
    </source>
</evidence>